<evidence type="ECO:0000259" key="5">
    <source>
        <dbReference type="PROSITE" id="PS50949"/>
    </source>
</evidence>
<gene>
    <name evidence="7" type="ORF">G5B36_03080</name>
    <name evidence="6" type="ORF">L0N08_09055</name>
</gene>
<keyword evidence="1" id="KW-0805">Transcription regulation</keyword>
<feature type="coiled-coil region" evidence="4">
    <location>
        <begin position="113"/>
        <end position="147"/>
    </location>
</feature>
<dbReference type="AlphaFoldDB" id="A0AAW5BXK8"/>
<evidence type="ECO:0000256" key="2">
    <source>
        <dbReference type="ARBA" id="ARBA00023125"/>
    </source>
</evidence>
<dbReference type="GeneID" id="97204436"/>
<dbReference type="Pfam" id="PF00392">
    <property type="entry name" value="GntR"/>
    <property type="match status" value="1"/>
</dbReference>
<dbReference type="SMART" id="SM00895">
    <property type="entry name" value="FCD"/>
    <property type="match status" value="1"/>
</dbReference>
<comment type="caution">
    <text evidence="6">The sequence shown here is derived from an EMBL/GenBank/DDBJ whole genome shotgun (WGS) entry which is preliminary data.</text>
</comment>
<evidence type="ECO:0000313" key="6">
    <source>
        <dbReference type="EMBL" id="MCG4745554.1"/>
    </source>
</evidence>
<dbReference type="PANTHER" id="PTHR43537">
    <property type="entry name" value="TRANSCRIPTIONAL REGULATOR, GNTR FAMILY"/>
    <property type="match status" value="1"/>
</dbReference>
<evidence type="ECO:0000313" key="8">
    <source>
        <dbReference type="Proteomes" id="UP000669239"/>
    </source>
</evidence>
<reference evidence="6" key="3">
    <citation type="submission" date="2022-01" db="EMBL/GenBank/DDBJ databases">
        <title>Collection of gut derived symbiotic bacterial strains cultured from healthy donors.</title>
        <authorList>
            <person name="Lin H."/>
            <person name="Kohout C."/>
            <person name="Waligurski E."/>
            <person name="Pamer E.G."/>
        </authorList>
    </citation>
    <scope>NUCLEOTIDE SEQUENCE</scope>
    <source>
        <strain evidence="6">DFI.6.55</strain>
    </source>
</reference>
<protein>
    <submittedName>
        <fullName evidence="7">FadR family transcriptional regulator</fullName>
    </submittedName>
    <submittedName>
        <fullName evidence="6">GntR family transcriptional regulator</fullName>
    </submittedName>
</protein>
<dbReference type="PRINTS" id="PR00035">
    <property type="entry name" value="HTHGNTR"/>
</dbReference>
<dbReference type="CDD" id="cd07377">
    <property type="entry name" value="WHTH_GntR"/>
    <property type="match status" value="1"/>
</dbReference>
<dbReference type="Proteomes" id="UP001299608">
    <property type="component" value="Unassembled WGS sequence"/>
</dbReference>
<dbReference type="InterPro" id="IPR036388">
    <property type="entry name" value="WH-like_DNA-bd_sf"/>
</dbReference>
<dbReference type="Gene3D" id="1.10.10.10">
    <property type="entry name" value="Winged helix-like DNA-binding domain superfamily/Winged helix DNA-binding domain"/>
    <property type="match status" value="1"/>
</dbReference>
<dbReference type="Gene3D" id="1.20.120.530">
    <property type="entry name" value="GntR ligand-binding domain-like"/>
    <property type="match status" value="1"/>
</dbReference>
<evidence type="ECO:0000256" key="1">
    <source>
        <dbReference type="ARBA" id="ARBA00023015"/>
    </source>
</evidence>
<keyword evidence="4" id="KW-0175">Coiled coil</keyword>
<proteinExistence type="predicted"/>
<dbReference type="SMART" id="SM00345">
    <property type="entry name" value="HTH_GNTR"/>
    <property type="match status" value="1"/>
</dbReference>
<organism evidence="6 9">
    <name type="scientific">Enterocloster aldenensis</name>
    <dbReference type="NCBI Taxonomy" id="358742"/>
    <lineage>
        <taxon>Bacteria</taxon>
        <taxon>Bacillati</taxon>
        <taxon>Bacillota</taxon>
        <taxon>Clostridia</taxon>
        <taxon>Lachnospirales</taxon>
        <taxon>Lachnospiraceae</taxon>
        <taxon>Enterocloster</taxon>
    </lineage>
</organism>
<reference evidence="7 8" key="1">
    <citation type="journal article" date="2020" name="Cell Host Microbe">
        <title>Functional and Genomic Variation between Human-Derived Isolates of Lachnospiraceae Reveals Inter- and Intra-Species Diversity.</title>
        <authorList>
            <person name="Sorbara M.T."/>
            <person name="Littmann E.R."/>
            <person name="Fontana E."/>
            <person name="Moody T.U."/>
            <person name="Kohout C.E."/>
            <person name="Gjonbalaj M."/>
            <person name="Eaton V."/>
            <person name="Seok R."/>
            <person name="Leiner I.M."/>
            <person name="Pamer E.G."/>
        </authorList>
    </citation>
    <scope>NUCLEOTIDE SEQUENCE [LARGE SCALE GENOMIC DNA]</scope>
    <source>
        <strain evidence="7 8">MSK.1.17</strain>
    </source>
</reference>
<keyword evidence="3" id="KW-0804">Transcription</keyword>
<keyword evidence="2" id="KW-0238">DNA-binding</keyword>
<dbReference type="EMBL" id="JAKNGE010000009">
    <property type="protein sequence ID" value="MCG4745554.1"/>
    <property type="molecule type" value="Genomic_DNA"/>
</dbReference>
<feature type="domain" description="HTH gntR-type" evidence="5">
    <location>
        <begin position="6"/>
        <end position="74"/>
    </location>
</feature>
<dbReference type="EMBL" id="JAAITT010000003">
    <property type="protein sequence ID" value="NSJ47683.1"/>
    <property type="molecule type" value="Genomic_DNA"/>
</dbReference>
<dbReference type="PANTHER" id="PTHR43537:SF5">
    <property type="entry name" value="UXU OPERON TRANSCRIPTIONAL REGULATOR"/>
    <property type="match status" value="1"/>
</dbReference>
<evidence type="ECO:0000256" key="3">
    <source>
        <dbReference type="ARBA" id="ARBA00023163"/>
    </source>
</evidence>
<name>A0AAW5BXK8_9FIRM</name>
<keyword evidence="8" id="KW-1185">Reference proteome</keyword>
<evidence type="ECO:0000313" key="9">
    <source>
        <dbReference type="Proteomes" id="UP001299608"/>
    </source>
</evidence>
<sequence length="243" mass="28456">MKIKKVSVVDQVSEALKDNILNHTWEPGDKLPSEGDLADTFGVNRLSVRMALQKLNTLGLLETRVGDGTYVRKFSMAPYMNEIADIYMDEKHLNDVRELRNLLEGEAMRIAVSSSTEEEREELRQCYEQYEEKRSQLKEDVDNERLMDELAEADFEFHHQVIRMSHNDLYIDIYLMTKKAIVSHIRELLESRIRKEILWEEKSGKREDEHMEIISGICNGDMEALKRARERMLKIQLIPALDE</sequence>
<dbReference type="Proteomes" id="UP000669239">
    <property type="component" value="Unassembled WGS sequence"/>
</dbReference>
<dbReference type="SUPFAM" id="SSF48008">
    <property type="entry name" value="GntR ligand-binding domain-like"/>
    <property type="match status" value="1"/>
</dbReference>
<reference evidence="7" key="2">
    <citation type="submission" date="2020-02" db="EMBL/GenBank/DDBJ databases">
        <authorList>
            <person name="Littmann E."/>
            <person name="Sorbara M."/>
        </authorList>
    </citation>
    <scope>NUCLEOTIDE SEQUENCE</scope>
    <source>
        <strain evidence="7">MSK.1.17</strain>
    </source>
</reference>
<evidence type="ECO:0000256" key="4">
    <source>
        <dbReference type="SAM" id="Coils"/>
    </source>
</evidence>
<evidence type="ECO:0000313" key="7">
    <source>
        <dbReference type="EMBL" id="NSJ47683.1"/>
    </source>
</evidence>
<dbReference type="InterPro" id="IPR011711">
    <property type="entry name" value="GntR_C"/>
</dbReference>
<dbReference type="GO" id="GO:0003677">
    <property type="term" value="F:DNA binding"/>
    <property type="evidence" value="ECO:0007669"/>
    <property type="project" value="UniProtKB-KW"/>
</dbReference>
<dbReference type="InterPro" id="IPR008920">
    <property type="entry name" value="TF_FadR/GntR_C"/>
</dbReference>
<accession>A0AAW5BXK8</accession>
<dbReference type="SUPFAM" id="SSF46785">
    <property type="entry name" value="Winged helix' DNA-binding domain"/>
    <property type="match status" value="1"/>
</dbReference>
<dbReference type="InterPro" id="IPR000524">
    <property type="entry name" value="Tscrpt_reg_HTH_GntR"/>
</dbReference>
<dbReference type="Pfam" id="PF07729">
    <property type="entry name" value="FCD"/>
    <property type="match status" value="1"/>
</dbReference>
<dbReference type="InterPro" id="IPR036390">
    <property type="entry name" value="WH_DNA-bd_sf"/>
</dbReference>
<dbReference type="RefSeq" id="WP_117556455.1">
    <property type="nucleotide sequence ID" value="NZ_BAABZL010000001.1"/>
</dbReference>
<dbReference type="GO" id="GO:0003700">
    <property type="term" value="F:DNA-binding transcription factor activity"/>
    <property type="evidence" value="ECO:0007669"/>
    <property type="project" value="InterPro"/>
</dbReference>
<dbReference type="PROSITE" id="PS50949">
    <property type="entry name" value="HTH_GNTR"/>
    <property type="match status" value="1"/>
</dbReference>